<organism evidence="2 3">
    <name type="scientific">Streptomyces alboflavus</name>
    <dbReference type="NCBI Taxonomy" id="67267"/>
    <lineage>
        <taxon>Bacteria</taxon>
        <taxon>Bacillati</taxon>
        <taxon>Actinomycetota</taxon>
        <taxon>Actinomycetes</taxon>
        <taxon>Kitasatosporales</taxon>
        <taxon>Streptomycetaceae</taxon>
        <taxon>Streptomyces</taxon>
    </lineage>
</organism>
<name>A0A1Z1WKF7_9ACTN</name>
<proteinExistence type="predicted"/>
<feature type="compositionally biased region" description="Low complexity" evidence="1">
    <location>
        <begin position="1"/>
        <end position="24"/>
    </location>
</feature>
<dbReference type="Proteomes" id="UP000195880">
    <property type="component" value="Chromosome"/>
</dbReference>
<evidence type="ECO:0000256" key="1">
    <source>
        <dbReference type="SAM" id="MobiDB-lite"/>
    </source>
</evidence>
<accession>A0A1Z1WKF7</accession>
<evidence type="ECO:0000313" key="3">
    <source>
        <dbReference type="Proteomes" id="UP000195880"/>
    </source>
</evidence>
<dbReference type="EMBL" id="CP021748">
    <property type="protein sequence ID" value="ARX86870.1"/>
    <property type="molecule type" value="Genomic_DNA"/>
</dbReference>
<feature type="region of interest" description="Disordered" evidence="1">
    <location>
        <begin position="1"/>
        <end position="26"/>
    </location>
</feature>
<evidence type="ECO:0000313" key="2">
    <source>
        <dbReference type="EMBL" id="ARX86870.1"/>
    </source>
</evidence>
<gene>
    <name evidence="2" type="ORF">SMD44_06347</name>
</gene>
<dbReference type="AlphaFoldDB" id="A0A1Z1WKF7"/>
<reference evidence="2 3" key="1">
    <citation type="submission" date="2017-05" db="EMBL/GenBank/DDBJ databases">
        <title>Streptomyces alboflavus Genome sequencing and assembly.</title>
        <authorList>
            <person name="Wang Y."/>
            <person name="Du B."/>
            <person name="Ding Y."/>
            <person name="Liu H."/>
            <person name="Hou Q."/>
            <person name="Liu K."/>
            <person name="Wang C."/>
            <person name="Yao L."/>
        </authorList>
    </citation>
    <scope>NUCLEOTIDE SEQUENCE [LARGE SCALE GENOMIC DNA]</scope>
    <source>
        <strain evidence="2 3">MDJK44</strain>
    </source>
</reference>
<keyword evidence="3" id="KW-1185">Reference proteome</keyword>
<protein>
    <submittedName>
        <fullName evidence="2">Uncharacterized protein</fullName>
    </submittedName>
</protein>
<dbReference type="KEGG" id="salf:SMD44_06347"/>
<sequence>MRAGAAGTGAAYPGRRAAATTPTGIDADADADAETVRIRRARREFAALLGEFRRTPALLPLG</sequence>